<dbReference type="Proteomes" id="UP000250535">
    <property type="component" value="Segment"/>
</dbReference>
<name>A0A2Z4Q5Q4_9CAUD</name>
<organism evidence="1 2">
    <name type="scientific">Microbacterium phage MementoMori</name>
    <dbReference type="NCBI Taxonomy" id="2201436"/>
    <lineage>
        <taxon>Viruses</taxon>
        <taxon>Duplodnaviria</taxon>
        <taxon>Heunggongvirae</taxon>
        <taxon>Uroviricota</taxon>
        <taxon>Caudoviricetes</taxon>
        <taxon>Kutznervirinae</taxon>
        <taxon>Mementomorivirus</taxon>
        <taxon>Mementomorivirus mementomori</taxon>
    </lineage>
</organism>
<gene>
    <name evidence="1" type="primary">87</name>
    <name evidence="1" type="ORF">SEA_MEMENTOMORI_87</name>
</gene>
<keyword evidence="2" id="KW-1185">Reference proteome</keyword>
<evidence type="ECO:0000313" key="2">
    <source>
        <dbReference type="Proteomes" id="UP000250535"/>
    </source>
</evidence>
<dbReference type="KEGG" id="vg:54993314"/>
<protein>
    <submittedName>
        <fullName evidence="1">Uncharacterized protein</fullName>
    </submittedName>
</protein>
<evidence type="ECO:0000313" key="1">
    <source>
        <dbReference type="EMBL" id="AWY05341.1"/>
    </source>
</evidence>
<dbReference type="GeneID" id="54993314"/>
<dbReference type="EMBL" id="MH271303">
    <property type="protein sequence ID" value="AWY05341.1"/>
    <property type="molecule type" value="Genomic_DNA"/>
</dbReference>
<proteinExistence type="predicted"/>
<accession>A0A2Z4Q5Q4</accession>
<dbReference type="RefSeq" id="YP_009802759.1">
    <property type="nucleotide sequence ID" value="NC_047987.1"/>
</dbReference>
<sequence length="123" mass="13561">MTDLTEEQTRAIQANEIAYTVIEVAQNKAPEEFVTLDFRYGIADALWDAGYRKGTDHGAACLHVSPDDLKALREMLCRAQRLAGPMDSQRMGALIAEIDRNRPLGSDGKHGDLHTTTCGCVDR</sequence>
<reference evidence="1 2" key="1">
    <citation type="submission" date="2018-04" db="EMBL/GenBank/DDBJ databases">
        <authorList>
            <person name="Harrington T."/>
            <person name="Washburn E."/>
            <person name="Bricker J."/>
            <person name="McKinney A."/>
            <person name="Betsko A.J."/>
            <person name="Garlena R.A."/>
            <person name="Russell D.A."/>
            <person name="Pope W.A."/>
            <person name="Jacobs-Sera D."/>
            <person name="Hatfull G.F."/>
        </authorList>
    </citation>
    <scope>NUCLEOTIDE SEQUENCE [LARGE SCALE GENOMIC DNA]</scope>
</reference>